<gene>
    <name evidence="1" type="ORF">L2E82_45904</name>
</gene>
<accession>A0ACB8ZU76</accession>
<reference evidence="1 2" key="2">
    <citation type="journal article" date="2022" name="Mol. Ecol. Resour.">
        <title>The genomes of chicory, endive, great burdock and yacon provide insights into Asteraceae paleo-polyploidization history and plant inulin production.</title>
        <authorList>
            <person name="Fan W."/>
            <person name="Wang S."/>
            <person name="Wang H."/>
            <person name="Wang A."/>
            <person name="Jiang F."/>
            <person name="Liu H."/>
            <person name="Zhao H."/>
            <person name="Xu D."/>
            <person name="Zhang Y."/>
        </authorList>
    </citation>
    <scope>NUCLEOTIDE SEQUENCE [LARGE SCALE GENOMIC DNA]</scope>
    <source>
        <strain evidence="2">cv. Punajuju</strain>
        <tissue evidence="1">Leaves</tissue>
    </source>
</reference>
<comment type="caution">
    <text evidence="1">The sequence shown here is derived from an EMBL/GenBank/DDBJ whole genome shotgun (WGS) entry which is preliminary data.</text>
</comment>
<dbReference type="Proteomes" id="UP001055811">
    <property type="component" value="Linkage Group LG08"/>
</dbReference>
<sequence length="141" mass="15507">MPTTASLLLLLEEQIHSKIQGETIHLGVLVIADYEIVLGFVNLVTNFSLVQVECAYDSFSVIPLSKNIYSYEDYANQEGSNGNRSDSAIDTNPAKDGSYEEIDLVPTPKMNILKNLGLNVVKVKVRLDSSGKHNTFSITKS</sequence>
<protein>
    <submittedName>
        <fullName evidence="1">Uncharacterized protein</fullName>
    </submittedName>
</protein>
<evidence type="ECO:0000313" key="2">
    <source>
        <dbReference type="Proteomes" id="UP001055811"/>
    </source>
</evidence>
<organism evidence="1 2">
    <name type="scientific">Cichorium intybus</name>
    <name type="common">Chicory</name>
    <dbReference type="NCBI Taxonomy" id="13427"/>
    <lineage>
        <taxon>Eukaryota</taxon>
        <taxon>Viridiplantae</taxon>
        <taxon>Streptophyta</taxon>
        <taxon>Embryophyta</taxon>
        <taxon>Tracheophyta</taxon>
        <taxon>Spermatophyta</taxon>
        <taxon>Magnoliopsida</taxon>
        <taxon>eudicotyledons</taxon>
        <taxon>Gunneridae</taxon>
        <taxon>Pentapetalae</taxon>
        <taxon>asterids</taxon>
        <taxon>campanulids</taxon>
        <taxon>Asterales</taxon>
        <taxon>Asteraceae</taxon>
        <taxon>Cichorioideae</taxon>
        <taxon>Cichorieae</taxon>
        <taxon>Cichoriinae</taxon>
        <taxon>Cichorium</taxon>
    </lineage>
</organism>
<proteinExistence type="predicted"/>
<name>A0ACB8ZU76_CICIN</name>
<keyword evidence="2" id="KW-1185">Reference proteome</keyword>
<dbReference type="EMBL" id="CM042016">
    <property type="protein sequence ID" value="KAI3701254.1"/>
    <property type="molecule type" value="Genomic_DNA"/>
</dbReference>
<reference evidence="2" key="1">
    <citation type="journal article" date="2022" name="Mol. Ecol. Resour.">
        <title>The genomes of chicory, endive, great burdock and yacon provide insights into Asteraceae palaeo-polyploidization history and plant inulin production.</title>
        <authorList>
            <person name="Fan W."/>
            <person name="Wang S."/>
            <person name="Wang H."/>
            <person name="Wang A."/>
            <person name="Jiang F."/>
            <person name="Liu H."/>
            <person name="Zhao H."/>
            <person name="Xu D."/>
            <person name="Zhang Y."/>
        </authorList>
    </citation>
    <scope>NUCLEOTIDE SEQUENCE [LARGE SCALE GENOMIC DNA]</scope>
    <source>
        <strain evidence="2">cv. Punajuju</strain>
    </source>
</reference>
<evidence type="ECO:0000313" key="1">
    <source>
        <dbReference type="EMBL" id="KAI3701254.1"/>
    </source>
</evidence>